<dbReference type="Pfam" id="PF00561">
    <property type="entry name" value="Abhydrolase_1"/>
    <property type="match status" value="1"/>
</dbReference>
<dbReference type="PANTHER" id="PTHR43798:SF33">
    <property type="entry name" value="HYDROLASE, PUTATIVE (AFU_ORTHOLOGUE AFUA_2G14860)-RELATED"/>
    <property type="match status" value="1"/>
</dbReference>
<reference evidence="2" key="2">
    <citation type="submission" date="2020-09" db="EMBL/GenBank/DDBJ databases">
        <authorList>
            <person name="Sun Q."/>
            <person name="Zhou Y."/>
        </authorList>
    </citation>
    <scope>NUCLEOTIDE SEQUENCE</scope>
    <source>
        <strain evidence="2">CGMCC 4.7201</strain>
    </source>
</reference>
<dbReference type="AlphaFoldDB" id="A0A917ZQ17"/>
<protein>
    <submittedName>
        <fullName evidence="2">Hydrolase</fullName>
    </submittedName>
</protein>
<keyword evidence="2" id="KW-0378">Hydrolase</keyword>
<name>A0A917ZQ17_9ACTN</name>
<dbReference type="InterPro" id="IPR050266">
    <property type="entry name" value="AB_hydrolase_sf"/>
</dbReference>
<evidence type="ECO:0000313" key="3">
    <source>
        <dbReference type="Proteomes" id="UP000641932"/>
    </source>
</evidence>
<gene>
    <name evidence="2" type="ORF">GCM10012280_32000</name>
</gene>
<dbReference type="SUPFAM" id="SSF53474">
    <property type="entry name" value="alpha/beta-Hydrolases"/>
    <property type="match status" value="1"/>
</dbReference>
<sequence length="288" mass="30936">MPTFTSYDGTELAYQVLEPGGGEATAPLVCLPGGPGRDASYLEDLGGLNARRPLVVLENRGTGGSAAAADPSSYAFPRLAEDVEALRRHLGLERFALLAHSAAATTALAYAARHGERLSRMVLIAPGSRILGERMTDMEEIFRSRAGEPWFEDVQQALAELETATELPRVKELMLRVGPLSYGTWGERQRAHAGAEPDQLHPVPRAGFWQGVDESARKAIVSRLAETACPVLVVTGEADAATGVRAGELIAERFPNGRSTTLPGAGHYPWVDSPEEFRDTVESFLEGS</sequence>
<accession>A0A917ZQ17</accession>
<evidence type="ECO:0000259" key="1">
    <source>
        <dbReference type="Pfam" id="PF00561"/>
    </source>
</evidence>
<dbReference type="PANTHER" id="PTHR43798">
    <property type="entry name" value="MONOACYLGLYCEROL LIPASE"/>
    <property type="match status" value="1"/>
</dbReference>
<proteinExistence type="predicted"/>
<dbReference type="GO" id="GO:0016020">
    <property type="term" value="C:membrane"/>
    <property type="evidence" value="ECO:0007669"/>
    <property type="project" value="TreeGrafter"/>
</dbReference>
<dbReference type="InterPro" id="IPR000073">
    <property type="entry name" value="AB_hydrolase_1"/>
</dbReference>
<dbReference type="EMBL" id="BMMS01000012">
    <property type="protein sequence ID" value="GGO89261.1"/>
    <property type="molecule type" value="Genomic_DNA"/>
</dbReference>
<keyword evidence="3" id="KW-1185">Reference proteome</keyword>
<evidence type="ECO:0000313" key="2">
    <source>
        <dbReference type="EMBL" id="GGO89261.1"/>
    </source>
</evidence>
<comment type="caution">
    <text evidence="2">The sequence shown here is derived from an EMBL/GenBank/DDBJ whole genome shotgun (WGS) entry which is preliminary data.</text>
</comment>
<dbReference type="RefSeq" id="WP_189132334.1">
    <property type="nucleotide sequence ID" value="NZ_BMMS01000012.1"/>
</dbReference>
<dbReference type="GO" id="GO:0016787">
    <property type="term" value="F:hydrolase activity"/>
    <property type="evidence" value="ECO:0007669"/>
    <property type="project" value="UniProtKB-KW"/>
</dbReference>
<dbReference type="Gene3D" id="3.40.50.1820">
    <property type="entry name" value="alpha/beta hydrolase"/>
    <property type="match status" value="1"/>
</dbReference>
<feature type="domain" description="AB hydrolase-1" evidence="1">
    <location>
        <begin position="27"/>
        <end position="270"/>
    </location>
</feature>
<dbReference type="Proteomes" id="UP000641932">
    <property type="component" value="Unassembled WGS sequence"/>
</dbReference>
<reference evidence="2" key="1">
    <citation type="journal article" date="2014" name="Int. J. Syst. Evol. Microbiol.">
        <title>Complete genome sequence of Corynebacterium casei LMG S-19264T (=DSM 44701T), isolated from a smear-ripened cheese.</title>
        <authorList>
            <consortium name="US DOE Joint Genome Institute (JGI-PGF)"/>
            <person name="Walter F."/>
            <person name="Albersmeier A."/>
            <person name="Kalinowski J."/>
            <person name="Ruckert C."/>
        </authorList>
    </citation>
    <scope>NUCLEOTIDE SEQUENCE</scope>
    <source>
        <strain evidence="2">CGMCC 4.7201</strain>
    </source>
</reference>
<dbReference type="InterPro" id="IPR029058">
    <property type="entry name" value="AB_hydrolase_fold"/>
</dbReference>
<organism evidence="2 3">
    <name type="scientific">Wenjunlia tyrosinilytica</name>
    <dbReference type="NCBI Taxonomy" id="1544741"/>
    <lineage>
        <taxon>Bacteria</taxon>
        <taxon>Bacillati</taxon>
        <taxon>Actinomycetota</taxon>
        <taxon>Actinomycetes</taxon>
        <taxon>Kitasatosporales</taxon>
        <taxon>Streptomycetaceae</taxon>
        <taxon>Wenjunlia</taxon>
    </lineage>
</organism>